<proteinExistence type="predicted"/>
<dbReference type="RefSeq" id="WP_224524650.1">
    <property type="nucleotide sequence ID" value="NZ_JAIUJR010000001.1"/>
</dbReference>
<feature type="chain" id="PRO_5047058387" description="DUF4468 domain-containing protein" evidence="1">
    <location>
        <begin position="24"/>
        <end position="215"/>
    </location>
</feature>
<feature type="signal peptide" evidence="1">
    <location>
        <begin position="1"/>
        <end position="23"/>
    </location>
</feature>
<keyword evidence="1" id="KW-0732">Signal</keyword>
<sequence length="215" mass="25207">MYKIKITHALILFTMLSFSQSRAEHYVLPEFSEGVIIMKNGELSKGIVNYNALTESVILKEGDKYMPLRLDLARNADTLYVDERKFVNRSGKFYELLLDSKSSLYVEYYCVLKSNTQDRSAYGSSSQTSTSISLNQVYNQNIFYQIELPELYTAELKYRYHLVTDKGEYSFETIRDIKKKYSKLKKDYNAYRKVHKVNIKDPKSVRDLIKFLENV</sequence>
<dbReference type="EMBL" id="JAIUJR010000001">
    <property type="protein sequence ID" value="MCA0131263.1"/>
    <property type="molecule type" value="Genomic_DNA"/>
</dbReference>
<evidence type="ECO:0000313" key="2">
    <source>
        <dbReference type="EMBL" id="MCA0131263.1"/>
    </source>
</evidence>
<comment type="caution">
    <text evidence="2">The sequence shown here is derived from an EMBL/GenBank/DDBJ whole genome shotgun (WGS) entry which is preliminary data.</text>
</comment>
<reference evidence="3" key="1">
    <citation type="submission" date="2023-07" db="EMBL/GenBank/DDBJ databases">
        <authorList>
            <person name="Yue Y."/>
        </authorList>
    </citation>
    <scope>NUCLEOTIDE SEQUENCE [LARGE SCALE GENOMIC DNA]</scope>
    <source>
        <strain evidence="3">D23</strain>
    </source>
</reference>
<protein>
    <recommendedName>
        <fullName evidence="4">DUF4468 domain-containing protein</fullName>
    </recommendedName>
</protein>
<evidence type="ECO:0008006" key="4">
    <source>
        <dbReference type="Google" id="ProtNLM"/>
    </source>
</evidence>
<evidence type="ECO:0000313" key="3">
    <source>
        <dbReference type="Proteomes" id="UP001198901"/>
    </source>
</evidence>
<keyword evidence="3" id="KW-1185">Reference proteome</keyword>
<accession>A0ABS7XMP0</accession>
<evidence type="ECO:0000256" key="1">
    <source>
        <dbReference type="SAM" id="SignalP"/>
    </source>
</evidence>
<gene>
    <name evidence="2" type="ORF">LBU54_01610</name>
</gene>
<name>A0ABS7XMP0_9FLAO</name>
<organism evidence="2 3">
    <name type="scientific">Winogradskyella alexanderae</name>
    <dbReference type="NCBI Taxonomy" id="2877123"/>
    <lineage>
        <taxon>Bacteria</taxon>
        <taxon>Pseudomonadati</taxon>
        <taxon>Bacteroidota</taxon>
        <taxon>Flavobacteriia</taxon>
        <taxon>Flavobacteriales</taxon>
        <taxon>Flavobacteriaceae</taxon>
        <taxon>Winogradskyella</taxon>
    </lineage>
</organism>
<dbReference type="Proteomes" id="UP001198901">
    <property type="component" value="Unassembled WGS sequence"/>
</dbReference>